<feature type="transmembrane region" description="Helical" evidence="1">
    <location>
        <begin position="21"/>
        <end position="47"/>
    </location>
</feature>
<sequence length="68" mass="8184">MLKITETLHLLIRSWLLKEMMVILRVIYQFVLIVGVYVLGSLVVIFLNSACQEVWWECCFFFWHFGQE</sequence>
<protein>
    <submittedName>
        <fullName evidence="2">Uncharacterized protein</fullName>
    </submittedName>
</protein>
<keyword evidence="3" id="KW-1185">Reference proteome</keyword>
<accession>A0ABU0CQY0</accession>
<gene>
    <name evidence="2" type="ORF">J2S00_001613</name>
</gene>
<organism evidence="2 3">
    <name type="scientific">Caldalkalibacillus uzonensis</name>
    <dbReference type="NCBI Taxonomy" id="353224"/>
    <lineage>
        <taxon>Bacteria</taxon>
        <taxon>Bacillati</taxon>
        <taxon>Bacillota</taxon>
        <taxon>Bacilli</taxon>
        <taxon>Bacillales</taxon>
        <taxon>Bacillaceae</taxon>
        <taxon>Caldalkalibacillus</taxon>
    </lineage>
</organism>
<dbReference type="RefSeq" id="WP_307337825.1">
    <property type="nucleotide sequence ID" value="NZ_JAUSUQ010000005.1"/>
</dbReference>
<name>A0ABU0CQY0_9BACI</name>
<evidence type="ECO:0000313" key="2">
    <source>
        <dbReference type="EMBL" id="MDQ0338827.1"/>
    </source>
</evidence>
<keyword evidence="1" id="KW-0812">Transmembrane</keyword>
<evidence type="ECO:0000256" key="1">
    <source>
        <dbReference type="SAM" id="Phobius"/>
    </source>
</evidence>
<proteinExistence type="predicted"/>
<reference evidence="2 3" key="1">
    <citation type="submission" date="2023-07" db="EMBL/GenBank/DDBJ databases">
        <title>Genomic Encyclopedia of Type Strains, Phase IV (KMG-IV): sequencing the most valuable type-strain genomes for metagenomic binning, comparative biology and taxonomic classification.</title>
        <authorList>
            <person name="Goeker M."/>
        </authorList>
    </citation>
    <scope>NUCLEOTIDE SEQUENCE [LARGE SCALE GENOMIC DNA]</scope>
    <source>
        <strain evidence="2 3">DSM 17740</strain>
    </source>
</reference>
<dbReference type="Proteomes" id="UP001232445">
    <property type="component" value="Unassembled WGS sequence"/>
</dbReference>
<evidence type="ECO:0000313" key="3">
    <source>
        <dbReference type="Proteomes" id="UP001232445"/>
    </source>
</evidence>
<keyword evidence="1" id="KW-0472">Membrane</keyword>
<dbReference type="EMBL" id="JAUSUQ010000005">
    <property type="protein sequence ID" value="MDQ0338827.1"/>
    <property type="molecule type" value="Genomic_DNA"/>
</dbReference>
<comment type="caution">
    <text evidence="2">The sequence shown here is derived from an EMBL/GenBank/DDBJ whole genome shotgun (WGS) entry which is preliminary data.</text>
</comment>
<keyword evidence="1" id="KW-1133">Transmembrane helix</keyword>